<dbReference type="Proteomes" id="UP000588491">
    <property type="component" value="Unassembled WGS sequence"/>
</dbReference>
<dbReference type="SUPFAM" id="SSF141371">
    <property type="entry name" value="PilZ domain-like"/>
    <property type="match status" value="1"/>
</dbReference>
<feature type="domain" description="Type III secretion system flagellar brake protein YcgR PilZN" evidence="2">
    <location>
        <begin position="4"/>
        <end position="91"/>
    </location>
</feature>
<dbReference type="InterPro" id="IPR009875">
    <property type="entry name" value="PilZ_domain"/>
</dbReference>
<gene>
    <name evidence="3" type="ORF">HHU08_14895</name>
</gene>
<dbReference type="Gene3D" id="2.40.10.220">
    <property type="entry name" value="predicted glycosyltransferase like domains"/>
    <property type="match status" value="1"/>
</dbReference>
<dbReference type="AlphaFoldDB" id="A0A7Y0PNE7"/>
<reference evidence="3 4" key="1">
    <citation type="submission" date="2020-04" db="EMBL/GenBank/DDBJ databases">
        <title>Bacillus sp. UniB3 isolated from commercial digestive syrup.</title>
        <authorList>
            <person name="Thorat V."/>
            <person name="Kirdat K."/>
            <person name="Tiwarekar B."/>
            <person name="Yadav A."/>
        </authorList>
    </citation>
    <scope>NUCLEOTIDE SEQUENCE [LARGE SCALE GENOMIC DNA]</scope>
    <source>
        <strain evidence="3 4">UniB3</strain>
    </source>
</reference>
<evidence type="ECO:0000313" key="3">
    <source>
        <dbReference type="EMBL" id="NMO78271.1"/>
    </source>
</evidence>
<dbReference type="GO" id="GO:0035438">
    <property type="term" value="F:cyclic-di-GMP binding"/>
    <property type="evidence" value="ECO:0007669"/>
    <property type="project" value="InterPro"/>
</dbReference>
<dbReference type="Pfam" id="PF07238">
    <property type="entry name" value="PilZ"/>
    <property type="match status" value="1"/>
</dbReference>
<comment type="caution">
    <text evidence="3">The sequence shown here is derived from an EMBL/GenBank/DDBJ whole genome shotgun (WGS) entry which is preliminary data.</text>
</comment>
<dbReference type="InterPro" id="IPR009926">
    <property type="entry name" value="T3SS_YcgR_PilZN"/>
</dbReference>
<sequence>MIFIGDTLIIEPIHGESNGDQYKSRVLGIAEKSIYIEYPIHLVTNKLLFLMNGAQLRVNFVTSEGIAYLFHSEVIGRKKDNNVPMLILSLPAENQMVKIQRRQFVRIETSVDIAIHPYEKDGQFEPFTTVSLDFSAGGAAVIVPKHIRLQENSKLKVSLVLPLQNGEYNYLHLMAESKKIFDYNEHSNKMTIEFLEVDPADRQSMLRFSFDRQLSLKKKGIEI</sequence>
<dbReference type="Pfam" id="PF12945">
    <property type="entry name" value="PilZNR"/>
    <property type="match status" value="1"/>
</dbReference>
<dbReference type="RefSeq" id="WP_169188783.1">
    <property type="nucleotide sequence ID" value="NZ_JABBPK010000001.1"/>
</dbReference>
<protein>
    <submittedName>
        <fullName evidence="3">Pilus assembly protein PilZ</fullName>
    </submittedName>
</protein>
<proteinExistence type="predicted"/>
<evidence type="ECO:0000259" key="1">
    <source>
        <dbReference type="Pfam" id="PF07238"/>
    </source>
</evidence>
<evidence type="ECO:0000313" key="4">
    <source>
        <dbReference type="Proteomes" id="UP000588491"/>
    </source>
</evidence>
<accession>A0A7Y0PNE7</accession>
<dbReference type="EMBL" id="JABBPK010000001">
    <property type="protein sequence ID" value="NMO78271.1"/>
    <property type="molecule type" value="Genomic_DNA"/>
</dbReference>
<name>A0A7Y0PNE7_9BACI</name>
<feature type="domain" description="PilZ" evidence="1">
    <location>
        <begin position="100"/>
        <end position="210"/>
    </location>
</feature>
<organism evidence="3 4">
    <name type="scientific">Niallia alba</name>
    <dbReference type="NCBI Taxonomy" id="2729105"/>
    <lineage>
        <taxon>Bacteria</taxon>
        <taxon>Bacillati</taxon>
        <taxon>Bacillota</taxon>
        <taxon>Bacilli</taxon>
        <taxon>Bacillales</taxon>
        <taxon>Bacillaceae</taxon>
        <taxon>Niallia</taxon>
    </lineage>
</organism>
<keyword evidence="4" id="KW-1185">Reference proteome</keyword>
<evidence type="ECO:0000259" key="2">
    <source>
        <dbReference type="Pfam" id="PF12945"/>
    </source>
</evidence>